<dbReference type="Proteomes" id="UP001176941">
    <property type="component" value="Chromosome 3"/>
</dbReference>
<dbReference type="EMBL" id="OX459939">
    <property type="protein sequence ID" value="CAI9170021.1"/>
    <property type="molecule type" value="Genomic_DNA"/>
</dbReference>
<reference evidence="1" key="1">
    <citation type="submission" date="2023-04" db="EMBL/GenBank/DDBJ databases">
        <authorList>
            <consortium name="ELIXIR-Norway"/>
        </authorList>
    </citation>
    <scope>NUCLEOTIDE SEQUENCE [LARGE SCALE GENOMIC DNA]</scope>
</reference>
<evidence type="ECO:0000313" key="2">
    <source>
        <dbReference type="Proteomes" id="UP001176941"/>
    </source>
</evidence>
<accession>A0ABN8ZAF4</accession>
<name>A0ABN8ZAF4_RANTA</name>
<organism evidence="1 2">
    <name type="scientific">Rangifer tarandus platyrhynchus</name>
    <name type="common">Svalbard reindeer</name>
    <dbReference type="NCBI Taxonomy" id="3082113"/>
    <lineage>
        <taxon>Eukaryota</taxon>
        <taxon>Metazoa</taxon>
        <taxon>Chordata</taxon>
        <taxon>Craniata</taxon>
        <taxon>Vertebrata</taxon>
        <taxon>Euteleostomi</taxon>
        <taxon>Mammalia</taxon>
        <taxon>Eutheria</taxon>
        <taxon>Laurasiatheria</taxon>
        <taxon>Artiodactyla</taxon>
        <taxon>Ruminantia</taxon>
        <taxon>Pecora</taxon>
        <taxon>Cervidae</taxon>
        <taxon>Odocoileinae</taxon>
        <taxon>Rangifer</taxon>
    </lineage>
</organism>
<sequence length="79" mass="8049">MQTLGIKAAAPPTKGLPGGVVVVGRGGGGRVFLRLRAASLRSAPEARSDDPPNRRRPIKCRVLTSAFSSAVVAAILGAT</sequence>
<proteinExistence type="predicted"/>
<evidence type="ECO:0000313" key="1">
    <source>
        <dbReference type="EMBL" id="CAI9170021.1"/>
    </source>
</evidence>
<gene>
    <name evidence="1" type="ORF">MRATA1EN1_LOCUS18983</name>
</gene>
<keyword evidence="2" id="KW-1185">Reference proteome</keyword>
<protein>
    <submittedName>
        <fullName evidence="1">Uncharacterized protein</fullName>
    </submittedName>
</protein>